<dbReference type="Proteomes" id="UP000196158">
    <property type="component" value="Unassembled WGS sequence"/>
</dbReference>
<evidence type="ECO:0000256" key="9">
    <source>
        <dbReference type="ARBA" id="ARBA00023180"/>
    </source>
</evidence>
<evidence type="ECO:0000256" key="7">
    <source>
        <dbReference type="ARBA" id="ARBA00023140"/>
    </source>
</evidence>
<name>A0A1X7R0I6_9SACH</name>
<dbReference type="InterPro" id="IPR026235">
    <property type="entry name" value="INP2"/>
</dbReference>
<evidence type="ECO:0000313" key="10">
    <source>
        <dbReference type="EMBL" id="SMN19212.1"/>
    </source>
</evidence>
<evidence type="ECO:0000256" key="6">
    <source>
        <dbReference type="ARBA" id="ARBA00023136"/>
    </source>
</evidence>
<dbReference type="AlphaFoldDB" id="A0A1X7R0I6"/>
<evidence type="ECO:0000256" key="1">
    <source>
        <dbReference type="ARBA" id="ARBA00004549"/>
    </source>
</evidence>
<gene>
    <name evidence="10" type="ORF">KASA_0P03872G</name>
</gene>
<evidence type="ECO:0000256" key="2">
    <source>
        <dbReference type="ARBA" id="ARBA00007231"/>
    </source>
</evidence>
<reference evidence="10 11" key="1">
    <citation type="submission" date="2017-04" db="EMBL/GenBank/DDBJ databases">
        <authorList>
            <person name="Afonso C.L."/>
            <person name="Miller P.J."/>
            <person name="Scott M.A."/>
            <person name="Spackman E."/>
            <person name="Goraichik I."/>
            <person name="Dimitrov K.M."/>
            <person name="Suarez D.L."/>
            <person name="Swayne D.E."/>
        </authorList>
    </citation>
    <scope>NUCLEOTIDE SEQUENCE [LARGE SCALE GENOMIC DNA]</scope>
</reference>
<evidence type="ECO:0000256" key="4">
    <source>
        <dbReference type="ARBA" id="ARBA00022692"/>
    </source>
</evidence>
<evidence type="ECO:0000256" key="5">
    <source>
        <dbReference type="ARBA" id="ARBA00022989"/>
    </source>
</evidence>
<keyword evidence="6" id="KW-0472">Membrane</keyword>
<comment type="subcellular location">
    <subcellularLocation>
        <location evidence="1">Peroxisome membrane</location>
        <topology evidence="1">Single-pass membrane protein</topology>
    </subcellularLocation>
</comment>
<evidence type="ECO:0000256" key="8">
    <source>
        <dbReference type="ARBA" id="ARBA00023170"/>
    </source>
</evidence>
<keyword evidence="8 10" id="KW-0675">Receptor</keyword>
<dbReference type="PRINTS" id="PR02104">
    <property type="entry name" value="INPROXISOME2"/>
</dbReference>
<dbReference type="STRING" id="1789683.A0A1X7R0I6"/>
<dbReference type="GO" id="GO:0005778">
    <property type="term" value="C:peroxisomal membrane"/>
    <property type="evidence" value="ECO:0007669"/>
    <property type="project" value="UniProtKB-SubCell"/>
</dbReference>
<keyword evidence="9" id="KW-0325">Glycoprotein</keyword>
<dbReference type="GO" id="GO:0045033">
    <property type="term" value="P:peroxisome inheritance"/>
    <property type="evidence" value="ECO:0007669"/>
    <property type="project" value="InterPro"/>
</dbReference>
<evidence type="ECO:0000313" key="11">
    <source>
        <dbReference type="Proteomes" id="UP000196158"/>
    </source>
</evidence>
<dbReference type="OrthoDB" id="4045067at2759"/>
<organism evidence="10 11">
    <name type="scientific">Maudiozyma saulgeensis</name>
    <dbReference type="NCBI Taxonomy" id="1789683"/>
    <lineage>
        <taxon>Eukaryota</taxon>
        <taxon>Fungi</taxon>
        <taxon>Dikarya</taxon>
        <taxon>Ascomycota</taxon>
        <taxon>Saccharomycotina</taxon>
        <taxon>Saccharomycetes</taxon>
        <taxon>Saccharomycetales</taxon>
        <taxon>Saccharomycetaceae</taxon>
        <taxon>Maudiozyma</taxon>
    </lineage>
</organism>
<keyword evidence="5" id="KW-1133">Transmembrane helix</keyword>
<keyword evidence="11" id="KW-1185">Reference proteome</keyword>
<accession>A0A1X7R0I6</accession>
<protein>
    <recommendedName>
        <fullName evidence="3">Inheritance of peroxisomes protein 2</fullName>
    </recommendedName>
</protein>
<sequence>MGNTFMRQLYSPGLQLFMENDPNADILYSTSNINKSLKATNKNDYSQATCVNNQDILASIKERDISLPKSVHFNDSSPTIVSDSPYLTNHGFENFVSPFWNNIIESVFKDLPYNGDNQFIEEFKYNVISSSFLHDLNSYIHPIKPKSSILDFNNKDNEKLNKTIKLSKKTRYGKIAKKVNYRFVLIGTLDYSSTVFSCLKVMYSLKKLNKSLQRNTKRIVIVLLIFLYLSFQQTNLRVHCIRAKCIEVIKEMTPLLENLDTLISQYHLQYKELNIKKNSAVLKENERLNLKNTLKNKSSIERTDISTIHDILHSTTDQMFFKINSTIRQWLTCCDFDNLSSYCEMFDVSPFELRICLTQHCSSLSQNISNIHILRKFLFCCLLSILNDSKIQSKTIDSNFQLKILRLFKCSKNQKSIRMNECSILNKVNSSLISLMDTTKILVSSLQENKSVFKMAQLDCFPSIITTSYDQTTIKRQQNLIYETLETLEDQIEIIQKYNKSNYDFSSVENRLRHLINSVHDFHTDQISQIPQQSYSVSRNVSDTRASSYGKGFSLDVLRAPSPLDASLNLNRKVEFIKIANSDEEDDGGFVSSDENYYNEDETIIQCELQPTMENDTSRGISVHYQSMRQLSDEQLQRQLQDEILKFSAENKKSRENLRTEKSFELLKRCRKHNNEQLSFDDTKTVINTNNGNVQSGKNNMKTNSNLDKNHHLCVSEEGIPILYNIREYS</sequence>
<comment type="similarity">
    <text evidence="2">Belongs to the INP2 family.</text>
</comment>
<evidence type="ECO:0000256" key="3">
    <source>
        <dbReference type="ARBA" id="ARBA00021399"/>
    </source>
</evidence>
<proteinExistence type="inferred from homology"/>
<keyword evidence="4" id="KW-0812">Transmembrane</keyword>
<dbReference type="EMBL" id="FXLY01000003">
    <property type="protein sequence ID" value="SMN19212.1"/>
    <property type="molecule type" value="Genomic_DNA"/>
</dbReference>
<keyword evidence="7" id="KW-0576">Peroxisome</keyword>